<proteinExistence type="predicted"/>
<keyword evidence="2" id="KW-0418">Kinase</keyword>
<dbReference type="Pfam" id="PF00294">
    <property type="entry name" value="PfkB"/>
    <property type="match status" value="1"/>
</dbReference>
<keyword evidence="1" id="KW-0808">Transferase</keyword>
<dbReference type="STRING" id="1122213.GCA_000423365_00509"/>
<dbReference type="SUPFAM" id="SSF53613">
    <property type="entry name" value="Ribokinase-like"/>
    <property type="match status" value="1"/>
</dbReference>
<evidence type="ECO:0000256" key="2">
    <source>
        <dbReference type="ARBA" id="ARBA00022777"/>
    </source>
</evidence>
<dbReference type="Proteomes" id="UP000258927">
    <property type="component" value="Chromosome"/>
</dbReference>
<name>A0A2R4MHB8_9HYPH</name>
<dbReference type="InterPro" id="IPR029056">
    <property type="entry name" value="Ribokinase-like"/>
</dbReference>
<keyword evidence="5" id="KW-1185">Reference proteome</keyword>
<dbReference type="PANTHER" id="PTHR10584:SF166">
    <property type="entry name" value="RIBOKINASE"/>
    <property type="match status" value="1"/>
</dbReference>
<evidence type="ECO:0000256" key="1">
    <source>
        <dbReference type="ARBA" id="ARBA00022679"/>
    </source>
</evidence>
<accession>A0A2R4MHB8</accession>
<dbReference type="KEGG" id="mmyr:MXMO3_02875"/>
<dbReference type="RefSeq" id="WP_027833718.1">
    <property type="nucleotide sequence ID" value="NZ_CP021330.1"/>
</dbReference>
<reference evidence="4 5" key="1">
    <citation type="submission" date="2017-05" db="EMBL/GenBank/DDBJ databases">
        <title>Genome Analysis of Maritalea myrionectae HL2708#5.</title>
        <authorList>
            <consortium name="Cotde Inc.-PKNU"/>
            <person name="Jang D."/>
            <person name="Oh H.-M."/>
        </authorList>
    </citation>
    <scope>NUCLEOTIDE SEQUENCE [LARGE SCALE GENOMIC DNA]</scope>
    <source>
        <strain evidence="4 5">HL2708#5</strain>
    </source>
</reference>
<feature type="domain" description="Carbohydrate kinase PfkB" evidence="3">
    <location>
        <begin position="7"/>
        <end position="294"/>
    </location>
</feature>
<evidence type="ECO:0000259" key="3">
    <source>
        <dbReference type="Pfam" id="PF00294"/>
    </source>
</evidence>
<evidence type="ECO:0000313" key="5">
    <source>
        <dbReference type="Proteomes" id="UP000258927"/>
    </source>
</evidence>
<dbReference type="AlphaFoldDB" id="A0A2R4MHB8"/>
<evidence type="ECO:0000313" key="4">
    <source>
        <dbReference type="EMBL" id="AVX05385.1"/>
    </source>
</evidence>
<dbReference type="Gene3D" id="3.40.1190.20">
    <property type="match status" value="1"/>
</dbReference>
<dbReference type="GO" id="GO:0016301">
    <property type="term" value="F:kinase activity"/>
    <property type="evidence" value="ECO:0007669"/>
    <property type="project" value="UniProtKB-KW"/>
</dbReference>
<gene>
    <name evidence="4" type="ORF">MXMO3_02875</name>
</gene>
<sequence>MASPPLLILGNVNIELVMGDLDHWPDFGTEMTMSSSDFRAGGAAGTTALALSGLSVDHRLIATVGSDNLGTWLQGEFQPGTTAWTTIPTATTVSVNMLHDRGNVVVFNSTGHLQDVTLDTMIDAIPPATSKSSFALVTGAHLMPSVTAGLSQLLTMLSTMGWTTALSHDRPFEGWTEDTRAVFLSWVRATDCILMREHELRAVMEEDDTEEAEKALVKTLADHQVLVVQRGRTRADGFYQGQMVTASIDDFETNDPVGYADIFNAAFISSYMAGEGLQMALESGLTVASIAVSTAPRIYGVFVD</sequence>
<dbReference type="InterPro" id="IPR011611">
    <property type="entry name" value="PfkB_dom"/>
</dbReference>
<organism evidence="4 5">
    <name type="scientific">Maritalea myrionectae</name>
    <dbReference type="NCBI Taxonomy" id="454601"/>
    <lineage>
        <taxon>Bacteria</taxon>
        <taxon>Pseudomonadati</taxon>
        <taxon>Pseudomonadota</taxon>
        <taxon>Alphaproteobacteria</taxon>
        <taxon>Hyphomicrobiales</taxon>
        <taxon>Devosiaceae</taxon>
        <taxon>Maritalea</taxon>
    </lineage>
</organism>
<dbReference type="PANTHER" id="PTHR10584">
    <property type="entry name" value="SUGAR KINASE"/>
    <property type="match status" value="1"/>
</dbReference>
<protein>
    <recommendedName>
        <fullName evidence="3">Carbohydrate kinase PfkB domain-containing protein</fullName>
    </recommendedName>
</protein>
<dbReference type="EMBL" id="CP021330">
    <property type="protein sequence ID" value="AVX05385.1"/>
    <property type="molecule type" value="Genomic_DNA"/>
</dbReference>